<evidence type="ECO:0000256" key="3">
    <source>
        <dbReference type="SAM" id="Coils"/>
    </source>
</evidence>
<evidence type="ECO:0000256" key="4">
    <source>
        <dbReference type="SAM" id="MobiDB-lite"/>
    </source>
</evidence>
<dbReference type="OrthoDB" id="10266736at2759"/>
<evidence type="ECO:0000259" key="6">
    <source>
        <dbReference type="Pfam" id="PF21674"/>
    </source>
</evidence>
<evidence type="ECO:0000256" key="1">
    <source>
        <dbReference type="ARBA" id="ARBA00006438"/>
    </source>
</evidence>
<accession>A0A368FNL7</accession>
<comment type="similarity">
    <text evidence="1">Belongs to the CCDC22 family.</text>
</comment>
<dbReference type="PANTHER" id="PTHR15668:SF4">
    <property type="entry name" value="COILED-COIL DOMAIN-CONTAINING PROTEIN 22"/>
    <property type="match status" value="1"/>
</dbReference>
<dbReference type="Proteomes" id="UP000252519">
    <property type="component" value="Unassembled WGS sequence"/>
</dbReference>
<dbReference type="PANTHER" id="PTHR15668">
    <property type="entry name" value="JM1 PROTEIN"/>
    <property type="match status" value="1"/>
</dbReference>
<feature type="coiled-coil region" evidence="3">
    <location>
        <begin position="218"/>
        <end position="245"/>
    </location>
</feature>
<evidence type="ECO:0000313" key="8">
    <source>
        <dbReference type="Proteomes" id="UP000252519"/>
    </source>
</evidence>
<dbReference type="Pfam" id="PF21674">
    <property type="entry name" value="CCDC22_N"/>
    <property type="match status" value="1"/>
</dbReference>
<comment type="caution">
    <text evidence="7">The sequence shown here is derived from an EMBL/GenBank/DDBJ whole genome shotgun (WGS) entry which is preliminary data.</text>
</comment>
<name>A0A368FNL7_ANCCA</name>
<feature type="coiled-coil region" evidence="3">
    <location>
        <begin position="285"/>
        <end position="355"/>
    </location>
</feature>
<feature type="domain" description="CCDC22 N-terminal" evidence="6">
    <location>
        <begin position="1"/>
        <end position="111"/>
    </location>
</feature>
<dbReference type="Pfam" id="PF05667">
    <property type="entry name" value="CCDC22_CC"/>
    <property type="match status" value="1"/>
</dbReference>
<feature type="domain" description="CCDC22 coiled-coil" evidence="5">
    <location>
        <begin position="206"/>
        <end position="421"/>
    </location>
</feature>
<organism evidence="7 8">
    <name type="scientific">Ancylostoma caninum</name>
    <name type="common">Dog hookworm</name>
    <dbReference type="NCBI Taxonomy" id="29170"/>
    <lineage>
        <taxon>Eukaryota</taxon>
        <taxon>Metazoa</taxon>
        <taxon>Ecdysozoa</taxon>
        <taxon>Nematoda</taxon>
        <taxon>Chromadorea</taxon>
        <taxon>Rhabditida</taxon>
        <taxon>Rhabditina</taxon>
        <taxon>Rhabditomorpha</taxon>
        <taxon>Strongyloidea</taxon>
        <taxon>Ancylostomatidae</taxon>
        <taxon>Ancylostomatinae</taxon>
        <taxon>Ancylostoma</taxon>
    </lineage>
</organism>
<dbReference type="GO" id="GO:0097602">
    <property type="term" value="F:cullin family protein binding"/>
    <property type="evidence" value="ECO:0007669"/>
    <property type="project" value="TreeGrafter"/>
</dbReference>
<dbReference type="InterPro" id="IPR048349">
    <property type="entry name" value="CCDC22_N"/>
</dbReference>
<dbReference type="EMBL" id="JOJR01000869">
    <property type="protein sequence ID" value="RCN33766.1"/>
    <property type="molecule type" value="Genomic_DNA"/>
</dbReference>
<evidence type="ECO:0000313" key="7">
    <source>
        <dbReference type="EMBL" id="RCN33766.1"/>
    </source>
</evidence>
<reference evidence="7 8" key="1">
    <citation type="submission" date="2014-10" db="EMBL/GenBank/DDBJ databases">
        <title>Draft genome of the hookworm Ancylostoma caninum.</title>
        <authorList>
            <person name="Mitreva M."/>
        </authorList>
    </citation>
    <scope>NUCLEOTIDE SEQUENCE [LARGE SCALE GENOMIC DNA]</scope>
    <source>
        <strain evidence="7 8">Baltimore</strain>
    </source>
</reference>
<dbReference type="InterPro" id="IPR008530">
    <property type="entry name" value="CCDC22"/>
</dbReference>
<dbReference type="GO" id="GO:2000060">
    <property type="term" value="P:positive regulation of ubiquitin-dependent protein catabolic process"/>
    <property type="evidence" value="ECO:0007669"/>
    <property type="project" value="TreeGrafter"/>
</dbReference>
<keyword evidence="3" id="KW-0175">Coiled coil</keyword>
<dbReference type="AlphaFoldDB" id="A0A368FNL7"/>
<evidence type="ECO:0000259" key="5">
    <source>
        <dbReference type="Pfam" id="PF05667"/>
    </source>
</evidence>
<sequence length="439" mass="50912">MEELDRQILQVFRELECSFWRSDLNSLEELSTDDNIEFLIRCLWLISPVSKTTVPSYKLPPNILQRFHTVTYLADSFKENQVRGDFGYQTLLYGSIADLRQVFIAVIEKLPKDASSHIGENFSQVPFDPESSWVPEFCRRLRMRRQGRLWFPPENEPDIFALFSRRALYDALTADQSKSAIANLVSTSRPKPPIPAKPSGIGAKHSEPSEALANDSELNQLRIRLAEVLQNIAEKQGMLMKLEDEISDIHKDNGSVKEGFASDSEKLMVFLEDPEQMKAKILAFITESDARLEKMEAEFRDSREKLLQDLRELQNQQSEQSLYSKEQIMKNHAKLEELRCEIERNSSLAEKLKSRLEQITKTDLDRGLMIRRIMEMTGSIQKQDQEIRKVIVENLGVQRELKWLTQTLHRTFNTIEESLFKVWDHSGPTFLYLINQLKS</sequence>
<feature type="region of interest" description="Disordered" evidence="4">
    <location>
        <begin position="186"/>
        <end position="207"/>
    </location>
</feature>
<dbReference type="STRING" id="29170.A0A368FNL7"/>
<keyword evidence="8" id="KW-1185">Reference proteome</keyword>
<dbReference type="InterPro" id="IPR048348">
    <property type="entry name" value="CCDC22_CC"/>
</dbReference>
<gene>
    <name evidence="7" type="ORF">ANCCAN_20396</name>
</gene>
<protein>
    <recommendedName>
        <fullName evidence="2">Coiled-coil domain-containing protein 22 homolog</fullName>
    </recommendedName>
</protein>
<proteinExistence type="inferred from homology"/>
<evidence type="ECO:0000256" key="2">
    <source>
        <dbReference type="ARBA" id="ARBA00017553"/>
    </source>
</evidence>